<proteinExistence type="predicted"/>
<dbReference type="AlphaFoldDB" id="A0AB36CJ18"/>
<dbReference type="Proteomes" id="UP000544551">
    <property type="component" value="Unassembled WGS sequence"/>
</dbReference>
<comment type="caution">
    <text evidence="1">The sequence shown here is derived from an EMBL/GenBank/DDBJ whole genome shotgun (WGS) entry which is preliminary data.</text>
</comment>
<evidence type="ECO:0000313" key="2">
    <source>
        <dbReference type="Proteomes" id="UP000544551"/>
    </source>
</evidence>
<name>A0AB36CJ18_9CORY</name>
<dbReference type="EMBL" id="JABAFZ010000001">
    <property type="protein sequence ID" value="NME88401.1"/>
    <property type="molecule type" value="Genomic_DNA"/>
</dbReference>
<reference evidence="1 2" key="1">
    <citation type="submission" date="2020-04" db="EMBL/GenBank/DDBJ databases">
        <authorList>
            <person name="Hitch T.C.A."/>
            <person name="Wylensek D."/>
            <person name="Clavel T."/>
        </authorList>
    </citation>
    <scope>NUCLEOTIDE SEQUENCE [LARGE SCALE GENOMIC DNA]</scope>
    <source>
        <strain evidence="1 2">BL-383-APC-3D</strain>
    </source>
</reference>
<evidence type="ECO:0008006" key="3">
    <source>
        <dbReference type="Google" id="ProtNLM"/>
    </source>
</evidence>
<organism evidence="1 2">
    <name type="scientific">Corynebacterium stationis</name>
    <dbReference type="NCBI Taxonomy" id="1705"/>
    <lineage>
        <taxon>Bacteria</taxon>
        <taxon>Bacillati</taxon>
        <taxon>Actinomycetota</taxon>
        <taxon>Actinomycetes</taxon>
        <taxon>Mycobacteriales</taxon>
        <taxon>Corynebacteriaceae</taxon>
        <taxon>Corynebacterium</taxon>
    </lineage>
</organism>
<accession>A0AB36CJ18</accession>
<sequence length="571" mass="63571">MSRIEWARYSGEEIEHAIAMFIGSEDSLAEKITPSRGDGGIDILSRYPKTTVYQVKSFTSPLKSGQKKQVIDSLESLVTDERWKHLEIDEWHLVTPWDPTPEAETWLQEEGRKRNITVVVWDGLAKCDSWAAKYPQIVDYYFLGFRETVMDMAETLIQRNSMRSLVGDNPDITPADVGNTLSEAVSAINRIDPHYSYGVATRPKGAGFPQIFDDFPADTSPRPVISKLHTVGELDVCIDIFAKTNLSTELRPIEMGVTLSTQPGSSTENSIRDFLTYGTPLELPENSADIYVDAPAGLGGRLAGAAISLQPHGDSKTNAPELRLLLLDNKSSVIDELMLERDYISFGSANEGAVPGAETKLKDSTGVLTLTLRSNFQRQNPDLDISFHIAGPQKKLAVDVLPTMRFLANFKNAHSLVVAPRFGPIPFSAAVNTEGVSEDFLEQNSRWYELTNSLVRIQEKAPFGISFPDLSKARPEWLQEVTRMGKLLEGNTEVVAVESIRTHHEPREVNGETEVCISFPTEIQFPEGIVEIYVEYSFVGILLREAVEFEEGVLDEWEVVDHTMYVRAGGK</sequence>
<evidence type="ECO:0000313" key="1">
    <source>
        <dbReference type="EMBL" id="NME88401.1"/>
    </source>
</evidence>
<protein>
    <recommendedName>
        <fullName evidence="3">Restriction endonuclease type IV Mrr domain-containing protein</fullName>
    </recommendedName>
</protein>
<dbReference type="RefSeq" id="WP_168968919.1">
    <property type="nucleotide sequence ID" value="NZ_JABAFZ010000001.1"/>
</dbReference>
<gene>
    <name evidence="1" type="ORF">HF853_01630</name>
</gene>